<dbReference type="AlphaFoldDB" id="Q9TZE5"/>
<sequence>MQAVGVQEGALHNMIFWSRDFFYEAPNFLNRPVNFDHQYKDHKVLLIPILKS</sequence>
<name>Q9TZE5_CAEEL</name>
<dbReference type="STRING" id="6239.Y54C5A.1.1"/>
<dbReference type="InParanoid" id="Q9TZE5"/>
<evidence type="ECO:0000313" key="1">
    <source>
        <dbReference type="EMBL" id="CCD71962.1"/>
    </source>
</evidence>
<dbReference type="HOGENOM" id="CLU_3089258_0_0_1"/>
<protein>
    <submittedName>
        <fullName evidence="1">Uncharacterized protein</fullName>
    </submittedName>
</protein>
<dbReference type="UCSC" id="Y54C5A.1">
    <property type="organism name" value="c. elegans"/>
</dbReference>
<dbReference type="PaxDb" id="6239-Y54C5A.1"/>
<dbReference type="EMBL" id="BX284602">
    <property type="protein sequence ID" value="CCD71962.1"/>
    <property type="molecule type" value="Genomic_DNA"/>
</dbReference>
<dbReference type="PIR" id="T33553">
    <property type="entry name" value="T33553"/>
</dbReference>
<reference evidence="1" key="3">
    <citation type="submission" date="2020-10" db="EMBL/GenBank/DDBJ databases">
        <authorList>
            <consortium name="WormBase Consortium"/>
            <person name="WormBase"/>
        </authorList>
    </citation>
    <scope>NUCLEOTIDE SEQUENCE</scope>
    <source>
        <strain evidence="1">Bristol N2</strain>
    </source>
</reference>
<gene>
    <name evidence="1" type="ORF">CELE_Y54C5A.1</name>
    <name evidence="1" type="ORF">Y54C5A.1</name>
</gene>
<accession>Q9TZE5</accession>
<proteinExistence type="predicted"/>
<reference evidence="1" key="1">
    <citation type="journal article" date="1998" name="Science, e1252229">
        <title>Genome sequence of the nematode C. elegans: a platform for investigating biology.</title>
        <authorList>
            <consortium name="The C. elegans sequencing consortium"/>
            <person name="Sulson J.E."/>
            <person name="Waterston R."/>
        </authorList>
    </citation>
    <scope>NUCLEOTIDE SEQUENCE</scope>
    <source>
        <strain evidence="1">Bristol N2</strain>
    </source>
</reference>
<organism evidence="1">
    <name type="scientific">Caenorhabditis elegans</name>
    <dbReference type="NCBI Taxonomy" id="6239"/>
    <lineage>
        <taxon>Eukaryota</taxon>
        <taxon>Metazoa</taxon>
        <taxon>Ecdysozoa</taxon>
        <taxon>Nematoda</taxon>
        <taxon>Chromadorea</taxon>
        <taxon>Rhabditida</taxon>
        <taxon>Rhabditina</taxon>
        <taxon>Rhabditomorpha</taxon>
        <taxon>Rhabditoidea</taxon>
        <taxon>Rhabditidae</taxon>
        <taxon>Peloderinae</taxon>
        <taxon>Caenorhabditis</taxon>
    </lineage>
</organism>
<reference evidence="1" key="2">
    <citation type="submission" date="2003-03" db="EMBL/GenBank/DDBJ databases">
        <authorList>
            <person name="Sulson J.E."/>
            <person name="Waterston R."/>
        </authorList>
    </citation>
    <scope>NUCLEOTIDE SEQUENCE</scope>
    <source>
        <strain evidence="1">Bristol N2</strain>
    </source>
</reference>